<comment type="caution">
    <text evidence="1">The sequence shown here is derived from an EMBL/GenBank/DDBJ whole genome shotgun (WGS) entry which is preliminary data.</text>
</comment>
<dbReference type="AlphaFoldDB" id="A0A0G1P292"/>
<evidence type="ECO:0000313" key="2">
    <source>
        <dbReference type="Proteomes" id="UP000034368"/>
    </source>
</evidence>
<name>A0A0G1P292_9BACT</name>
<dbReference type="EMBL" id="LCKD01000001">
    <property type="protein sequence ID" value="KKT90484.1"/>
    <property type="molecule type" value="Genomic_DNA"/>
</dbReference>
<accession>A0A0G1P292</accession>
<organism evidence="1 2">
    <name type="scientific">Candidatus Yanofskybacteria bacterium GW2011_GWB1_45_11</name>
    <dbReference type="NCBI Taxonomy" id="1619026"/>
    <lineage>
        <taxon>Bacteria</taxon>
        <taxon>Candidatus Yanofskyibacteriota</taxon>
    </lineage>
</organism>
<gene>
    <name evidence="1" type="ORF">UW90_C0001G0072</name>
</gene>
<reference evidence="1 2" key="1">
    <citation type="journal article" date="2015" name="Nature">
        <title>rRNA introns, odd ribosomes, and small enigmatic genomes across a large radiation of phyla.</title>
        <authorList>
            <person name="Brown C.T."/>
            <person name="Hug L.A."/>
            <person name="Thomas B.C."/>
            <person name="Sharon I."/>
            <person name="Castelle C.J."/>
            <person name="Singh A."/>
            <person name="Wilkins M.J."/>
            <person name="Williams K.H."/>
            <person name="Banfield J.F."/>
        </authorList>
    </citation>
    <scope>NUCLEOTIDE SEQUENCE [LARGE SCALE GENOMIC DNA]</scope>
</reference>
<dbReference type="Proteomes" id="UP000034368">
    <property type="component" value="Unassembled WGS sequence"/>
</dbReference>
<proteinExistence type="predicted"/>
<protein>
    <submittedName>
        <fullName evidence="1">Uncharacterized protein</fullName>
    </submittedName>
</protein>
<evidence type="ECO:0000313" key="1">
    <source>
        <dbReference type="EMBL" id="KKT90484.1"/>
    </source>
</evidence>
<sequence length="92" mass="10406">MIETLKTWGVDISTAEHSKNYTCRDCGKFSNHIMDPDGKYVVGFVGIGLDIDDGSLFIIINQCPKCFSKFWFHVGYDTALHIKDTCPNWPTT</sequence>